<dbReference type="GO" id="GO:0004622">
    <property type="term" value="F:phosphatidylcholine lysophospholipase activity"/>
    <property type="evidence" value="ECO:0007669"/>
    <property type="project" value="TreeGrafter"/>
</dbReference>
<dbReference type="Gene3D" id="3.40.50.1110">
    <property type="entry name" value="SGNH hydrolase"/>
    <property type="match status" value="1"/>
</dbReference>
<dbReference type="CDD" id="cd01822">
    <property type="entry name" value="Lysophospholipase_L1_like"/>
    <property type="match status" value="1"/>
</dbReference>
<dbReference type="InterPro" id="IPR036514">
    <property type="entry name" value="SGNH_hydro_sf"/>
</dbReference>
<dbReference type="EMBL" id="FUKJ01000156">
    <property type="protein sequence ID" value="SJM91753.1"/>
    <property type="molecule type" value="Genomic_DNA"/>
</dbReference>
<feature type="domain" description="SGNH hydrolase-type esterase" evidence="1">
    <location>
        <begin position="25"/>
        <end position="183"/>
    </location>
</feature>
<evidence type="ECO:0000313" key="3">
    <source>
        <dbReference type="Proteomes" id="UP000195442"/>
    </source>
</evidence>
<dbReference type="InterPro" id="IPR051532">
    <property type="entry name" value="Ester_Hydrolysis_Enzymes"/>
</dbReference>
<name>A0A1R4H672_9GAMM</name>
<dbReference type="Pfam" id="PF13472">
    <property type="entry name" value="Lipase_GDSL_2"/>
    <property type="match status" value="1"/>
</dbReference>
<gene>
    <name evidence="2" type="primary">tesA</name>
    <name evidence="2" type="ORF">CRENPOLYSF2_2390007</name>
</gene>
<dbReference type="SUPFAM" id="SSF52266">
    <property type="entry name" value="SGNH hydrolase"/>
    <property type="match status" value="1"/>
</dbReference>
<sequence>MTRFLFAVFVLLLSETVIAKSNIVVLGDSVSSGYGLEAGQGWVSLVQEKLHAKHDCCNLINESIAGDTSAGGLARLEFILTTDKPNILIVELGGNDGLRGLPTTELKHNLGEIIQRAQQAGVKVLLLSMRIPPNYGKRYVDMFYAVYPQLSKELGVTTIPFILEDVALVKDLMQTDGLHPNAKAQPMIADKVWQHLQPLLN</sequence>
<organism evidence="2 3">
    <name type="scientific">Crenothrix polyspora</name>
    <dbReference type="NCBI Taxonomy" id="360316"/>
    <lineage>
        <taxon>Bacteria</taxon>
        <taxon>Pseudomonadati</taxon>
        <taxon>Pseudomonadota</taxon>
        <taxon>Gammaproteobacteria</taxon>
        <taxon>Methylococcales</taxon>
        <taxon>Crenotrichaceae</taxon>
        <taxon>Crenothrix</taxon>
    </lineage>
</organism>
<dbReference type="EC" id="3.1.1.1" evidence="2"/>
<dbReference type="InterPro" id="IPR013830">
    <property type="entry name" value="SGNH_hydro"/>
</dbReference>
<dbReference type="Proteomes" id="UP000195442">
    <property type="component" value="Unassembled WGS sequence"/>
</dbReference>
<accession>A0A1R4H672</accession>
<protein>
    <submittedName>
        <fullName evidence="2">Esterase TesA</fullName>
        <ecNumber evidence="2">3.1.1.1</ecNumber>
    </submittedName>
</protein>
<dbReference type="PANTHER" id="PTHR30383">
    <property type="entry name" value="THIOESTERASE 1/PROTEASE 1/LYSOPHOSPHOLIPASE L1"/>
    <property type="match status" value="1"/>
</dbReference>
<dbReference type="OrthoDB" id="9786188at2"/>
<reference evidence="3" key="1">
    <citation type="submission" date="2017-02" db="EMBL/GenBank/DDBJ databases">
        <authorList>
            <person name="Daims H."/>
        </authorList>
    </citation>
    <scope>NUCLEOTIDE SEQUENCE [LARGE SCALE GENOMIC DNA]</scope>
</reference>
<evidence type="ECO:0000313" key="2">
    <source>
        <dbReference type="EMBL" id="SJM91753.1"/>
    </source>
</evidence>
<dbReference type="GO" id="GO:0106435">
    <property type="term" value="F:carboxylesterase activity"/>
    <property type="evidence" value="ECO:0007669"/>
    <property type="project" value="UniProtKB-EC"/>
</dbReference>
<dbReference type="AlphaFoldDB" id="A0A1R4H672"/>
<dbReference type="PANTHER" id="PTHR30383:SF24">
    <property type="entry name" value="THIOESTERASE 1_PROTEASE 1_LYSOPHOSPHOLIPASE L1"/>
    <property type="match status" value="1"/>
</dbReference>
<proteinExistence type="predicted"/>
<keyword evidence="3" id="KW-1185">Reference proteome</keyword>
<dbReference type="RefSeq" id="WP_087146668.1">
    <property type="nucleotide sequence ID" value="NZ_FUKJ01000156.1"/>
</dbReference>
<keyword evidence="2" id="KW-0378">Hydrolase</keyword>
<evidence type="ECO:0000259" key="1">
    <source>
        <dbReference type="Pfam" id="PF13472"/>
    </source>
</evidence>